<dbReference type="InParanoid" id="H2YJ16"/>
<keyword evidence="3" id="KW-1185">Reference proteome</keyword>
<dbReference type="PROSITE" id="PS50904">
    <property type="entry name" value="PRELI_MSF1"/>
    <property type="match status" value="1"/>
</dbReference>
<dbReference type="InterPro" id="IPR006797">
    <property type="entry name" value="PRELI/MSF1_dom"/>
</dbReference>
<organism evidence="2 3">
    <name type="scientific">Ciona savignyi</name>
    <name type="common">Pacific transparent sea squirt</name>
    <dbReference type="NCBI Taxonomy" id="51511"/>
    <lineage>
        <taxon>Eukaryota</taxon>
        <taxon>Metazoa</taxon>
        <taxon>Chordata</taxon>
        <taxon>Tunicata</taxon>
        <taxon>Ascidiacea</taxon>
        <taxon>Phlebobranchia</taxon>
        <taxon>Cionidae</taxon>
        <taxon>Ciona</taxon>
    </lineage>
</organism>
<evidence type="ECO:0000313" key="3">
    <source>
        <dbReference type="Proteomes" id="UP000007875"/>
    </source>
</evidence>
<accession>H2YJ16</accession>
<dbReference type="OMA" id="NINAVSM"/>
<sequence length="215" mass="24676">MVFFSFDEHIFSHPWEKVVEAALRKYPNPESPNVTGTDVFERKVDEKVAGLDMKKTFHAVEYSVLDPKEKSYELSSRNYNFMDYITVDEKLVYTPHSTDPNMTVLKQQWHITCKNLSFVSFFENAMGSTMMAASVKGRQGIEYVINQVREEVERIAAAPIEEIQSLATNTMKEINSFQQSIGDMGKRWEENLHDELQEFISKSGSSPNIVEQTGN</sequence>
<reference evidence="2" key="3">
    <citation type="submission" date="2025-09" db="UniProtKB">
        <authorList>
            <consortium name="Ensembl"/>
        </authorList>
    </citation>
    <scope>IDENTIFICATION</scope>
</reference>
<dbReference type="Ensembl" id="ENSCSAVT00000005386.1">
    <property type="protein sequence ID" value="ENSCSAVP00000005315.1"/>
    <property type="gene ID" value="ENSCSAVG00000003170.1"/>
</dbReference>
<protein>
    <recommendedName>
        <fullName evidence="1">PRELI/MSF1 domain-containing protein</fullName>
    </recommendedName>
</protein>
<dbReference type="PANTHER" id="PTHR11158">
    <property type="entry name" value="MSF1/PX19 RELATED"/>
    <property type="match status" value="1"/>
</dbReference>
<dbReference type="Pfam" id="PF04707">
    <property type="entry name" value="PRELI"/>
    <property type="match status" value="1"/>
</dbReference>
<feature type="domain" description="PRELI/MSF1" evidence="1">
    <location>
        <begin position="1"/>
        <end position="153"/>
    </location>
</feature>
<evidence type="ECO:0000259" key="1">
    <source>
        <dbReference type="PROSITE" id="PS50904"/>
    </source>
</evidence>
<reference evidence="3" key="1">
    <citation type="submission" date="2003-08" db="EMBL/GenBank/DDBJ databases">
        <authorList>
            <person name="Birren B."/>
            <person name="Nusbaum C."/>
            <person name="Abebe A."/>
            <person name="Abouelleil A."/>
            <person name="Adekoya E."/>
            <person name="Ait-zahra M."/>
            <person name="Allen N."/>
            <person name="Allen T."/>
            <person name="An P."/>
            <person name="Anderson M."/>
            <person name="Anderson S."/>
            <person name="Arachchi H."/>
            <person name="Armbruster J."/>
            <person name="Bachantsang P."/>
            <person name="Baldwin J."/>
            <person name="Barry A."/>
            <person name="Bayul T."/>
            <person name="Blitshsteyn B."/>
            <person name="Bloom T."/>
            <person name="Blye J."/>
            <person name="Boguslavskiy L."/>
            <person name="Borowsky M."/>
            <person name="Boukhgalter B."/>
            <person name="Brunache A."/>
            <person name="Butler J."/>
            <person name="Calixte N."/>
            <person name="Calvo S."/>
            <person name="Camarata J."/>
            <person name="Campo K."/>
            <person name="Chang J."/>
            <person name="Cheshatsang Y."/>
            <person name="Citroen M."/>
            <person name="Collymore A."/>
            <person name="Considine T."/>
            <person name="Cook A."/>
            <person name="Cooke P."/>
            <person name="Corum B."/>
            <person name="Cuomo C."/>
            <person name="David R."/>
            <person name="Dawoe T."/>
            <person name="Degray S."/>
            <person name="Dodge S."/>
            <person name="Dooley K."/>
            <person name="Dorje P."/>
            <person name="Dorjee K."/>
            <person name="Dorris L."/>
            <person name="Duffey N."/>
            <person name="Dupes A."/>
            <person name="Elkins T."/>
            <person name="Engels R."/>
            <person name="Erickson J."/>
            <person name="Farina A."/>
            <person name="Faro S."/>
            <person name="Ferreira P."/>
            <person name="Fischer H."/>
            <person name="Fitzgerald M."/>
            <person name="Foley K."/>
            <person name="Gage D."/>
            <person name="Galagan J."/>
            <person name="Gearin G."/>
            <person name="Gnerre S."/>
            <person name="Gnirke A."/>
            <person name="Goyette A."/>
            <person name="Graham J."/>
            <person name="Grandbois E."/>
            <person name="Gyaltsen K."/>
            <person name="Hafez N."/>
            <person name="Hagopian D."/>
            <person name="Hagos B."/>
            <person name="Hall J."/>
            <person name="Hatcher B."/>
            <person name="Heller A."/>
            <person name="Higgins H."/>
            <person name="Honan T."/>
            <person name="Horn A."/>
            <person name="Houde N."/>
            <person name="Hughes L."/>
            <person name="Hulme W."/>
            <person name="Husby E."/>
            <person name="Iliev I."/>
            <person name="Jaffe D."/>
            <person name="Jones C."/>
            <person name="Kamal M."/>
            <person name="Kamat A."/>
            <person name="Kamvysselis M."/>
            <person name="Karlsson E."/>
            <person name="Kells C."/>
            <person name="Kieu A."/>
            <person name="Kisner P."/>
            <person name="Kodira C."/>
            <person name="Kulbokas E."/>
            <person name="Labutti K."/>
            <person name="Lama D."/>
            <person name="Landers T."/>
            <person name="Leger J."/>
            <person name="Levine S."/>
            <person name="Lewis D."/>
            <person name="Lewis T."/>
            <person name="Lindblad-toh K."/>
            <person name="Liu X."/>
            <person name="Lokyitsang T."/>
            <person name="Lokyitsang Y."/>
            <person name="Lucien O."/>
            <person name="Lui A."/>
            <person name="Ma L.J."/>
            <person name="Mabbitt R."/>
            <person name="Macdonald J."/>
            <person name="Maclean C."/>
            <person name="Major J."/>
            <person name="Manning J."/>
            <person name="Marabella R."/>
            <person name="Maru K."/>
            <person name="Matthews C."/>
            <person name="Mauceli E."/>
            <person name="Mccarthy M."/>
            <person name="Mcdonough S."/>
            <person name="Mcghee T."/>
            <person name="Meldrim J."/>
            <person name="Meneus L."/>
            <person name="Mesirov J."/>
            <person name="Mihalev A."/>
            <person name="Mihova T."/>
            <person name="Mikkelsen T."/>
            <person name="Mlenga V."/>
            <person name="Moru K."/>
            <person name="Mozes J."/>
            <person name="Mulrain L."/>
            <person name="Munson G."/>
            <person name="Naylor J."/>
            <person name="Newes C."/>
            <person name="Nguyen C."/>
            <person name="Nguyen N."/>
            <person name="Nguyen T."/>
            <person name="Nicol R."/>
            <person name="Nielsen C."/>
            <person name="Nizzari M."/>
            <person name="Norbu C."/>
            <person name="Norbu N."/>
            <person name="O'donnell P."/>
            <person name="Okoawo O."/>
            <person name="O'leary S."/>
            <person name="Omotosho B."/>
            <person name="O'neill K."/>
            <person name="Osman S."/>
            <person name="Parker S."/>
            <person name="Perrin D."/>
            <person name="Phunkhang P."/>
            <person name="Piqani B."/>
            <person name="Purcell S."/>
            <person name="Rachupka T."/>
            <person name="Ramasamy U."/>
            <person name="Rameau R."/>
            <person name="Ray V."/>
            <person name="Raymond C."/>
            <person name="Retta R."/>
            <person name="Richardson S."/>
            <person name="Rise C."/>
            <person name="Rodriguez J."/>
            <person name="Rogers J."/>
            <person name="Rogov P."/>
            <person name="Rutman M."/>
            <person name="Schupbach R."/>
            <person name="Seaman C."/>
            <person name="Settipalli S."/>
            <person name="Sharpe T."/>
            <person name="Sheridan J."/>
            <person name="Sherpa N."/>
            <person name="Shi J."/>
            <person name="Smirnov S."/>
            <person name="Smith C."/>
            <person name="Sougnez C."/>
            <person name="Spencer B."/>
            <person name="Stalker J."/>
            <person name="Stange-thomann N."/>
            <person name="Stavropoulos S."/>
            <person name="Stetson K."/>
            <person name="Stone C."/>
            <person name="Stone S."/>
            <person name="Stubbs M."/>
            <person name="Talamas J."/>
            <person name="Tchuinga P."/>
            <person name="Tenzing P."/>
            <person name="Tesfaye S."/>
            <person name="Theodore J."/>
            <person name="Thoulutsang Y."/>
            <person name="Topham K."/>
            <person name="Towey S."/>
            <person name="Tsamla T."/>
            <person name="Tsomo N."/>
            <person name="Vallee D."/>
            <person name="Vassiliev H."/>
            <person name="Venkataraman V."/>
            <person name="Vinson J."/>
            <person name="Vo A."/>
            <person name="Wade C."/>
            <person name="Wang S."/>
            <person name="Wangchuk T."/>
            <person name="Wangdi T."/>
            <person name="Whittaker C."/>
            <person name="Wilkinson J."/>
            <person name="Wu Y."/>
            <person name="Wyman D."/>
            <person name="Yadav S."/>
            <person name="Yang S."/>
            <person name="Yang X."/>
            <person name="Yeager S."/>
            <person name="Yee E."/>
            <person name="Young G."/>
            <person name="Zainoun J."/>
            <person name="Zembeck L."/>
            <person name="Zimmer A."/>
            <person name="Zody M."/>
            <person name="Lander E."/>
        </authorList>
    </citation>
    <scope>NUCLEOTIDE SEQUENCE [LARGE SCALE GENOMIC DNA]</scope>
</reference>
<dbReference type="HOGENOM" id="CLU_067902_1_0_1"/>
<dbReference type="Proteomes" id="UP000007875">
    <property type="component" value="Unassembled WGS sequence"/>
</dbReference>
<evidence type="ECO:0000313" key="2">
    <source>
        <dbReference type="Ensembl" id="ENSCSAVP00000005315.1"/>
    </source>
</evidence>
<dbReference type="AlphaFoldDB" id="H2YJ16"/>
<dbReference type="GeneTree" id="ENSGT00950000182810"/>
<dbReference type="STRING" id="51511.ENSCSAVP00000005315"/>
<dbReference type="eggNOG" id="KOG3336">
    <property type="taxonomic scope" value="Eukaryota"/>
</dbReference>
<name>H2YJ16_CIOSA</name>
<dbReference type="InterPro" id="IPR037365">
    <property type="entry name" value="Slowmo/Ups"/>
</dbReference>
<proteinExistence type="predicted"/>
<dbReference type="GO" id="GO:0005758">
    <property type="term" value="C:mitochondrial intermembrane space"/>
    <property type="evidence" value="ECO:0007669"/>
    <property type="project" value="InterPro"/>
</dbReference>
<reference evidence="2" key="2">
    <citation type="submission" date="2025-08" db="UniProtKB">
        <authorList>
            <consortium name="Ensembl"/>
        </authorList>
    </citation>
    <scope>IDENTIFICATION</scope>
</reference>